<reference evidence="1" key="2">
    <citation type="submission" date="2010-03" db="EMBL/GenBank/DDBJ databases">
        <authorList>
            <person name="Pajon A."/>
        </authorList>
    </citation>
    <scope>NUCLEOTIDE SEQUENCE</scope>
    <source>
        <strain evidence="1">Type strain: 18P13</strain>
    </source>
</reference>
<evidence type="ECO:0000313" key="2">
    <source>
        <dbReference type="Proteomes" id="UP000007054"/>
    </source>
</evidence>
<dbReference type="InterPro" id="IPR041881">
    <property type="entry name" value="PqqD_sf"/>
</dbReference>
<dbReference type="Pfam" id="PF05402">
    <property type="entry name" value="PqqD"/>
    <property type="match status" value="1"/>
</dbReference>
<dbReference type="Gene3D" id="1.10.10.1150">
    <property type="entry name" value="Coenzyme PQQ synthesis protein D (PqqD)"/>
    <property type="match status" value="1"/>
</dbReference>
<dbReference type="RefSeq" id="WP_015557483.1">
    <property type="nucleotide sequence ID" value="NC_021039.1"/>
</dbReference>
<dbReference type="PATRIC" id="fig|213810.4.peg.242"/>
<keyword evidence="2" id="KW-1185">Reference proteome</keyword>
<dbReference type="Proteomes" id="UP000007054">
    <property type="component" value="Chromosome"/>
</dbReference>
<protein>
    <submittedName>
        <fullName evidence="1">Coenzyme PQQ synthesis protein D (PqqD)</fullName>
    </submittedName>
</protein>
<dbReference type="EMBL" id="FP929052">
    <property type="protein sequence ID" value="CBL16576.1"/>
    <property type="molecule type" value="Genomic_DNA"/>
</dbReference>
<dbReference type="InterPro" id="IPR008792">
    <property type="entry name" value="PQQD"/>
</dbReference>
<evidence type="ECO:0000313" key="1">
    <source>
        <dbReference type="EMBL" id="CBL16576.1"/>
    </source>
</evidence>
<dbReference type="HOGENOM" id="CLU_159325_0_1_9"/>
<dbReference type="KEGG" id="rch:RUM_03370"/>
<organism evidence="1 2">
    <name type="scientific">Ruminococcus champanellensis (strain DSM 18848 / JCM 17042 / KCTC 15320 / 18P13)</name>
    <dbReference type="NCBI Taxonomy" id="213810"/>
    <lineage>
        <taxon>Bacteria</taxon>
        <taxon>Bacillati</taxon>
        <taxon>Bacillota</taxon>
        <taxon>Clostridia</taxon>
        <taxon>Eubacteriales</taxon>
        <taxon>Oscillospiraceae</taxon>
        <taxon>Ruminococcus</taxon>
    </lineage>
</organism>
<dbReference type="AlphaFoldDB" id="D4LAD1"/>
<reference evidence="1" key="1">
    <citation type="submission" date="2010-03" db="EMBL/GenBank/DDBJ databases">
        <title>The genome sequence of Ruminococcus sp. 18P13.</title>
        <authorList>
            <consortium name="metaHIT consortium -- http://www.metahit.eu/"/>
            <person name="Pajon A."/>
            <person name="Turner K."/>
            <person name="Parkhill J."/>
            <person name="Bernalier A."/>
        </authorList>
    </citation>
    <scope>NUCLEOTIDE SEQUENCE [LARGE SCALE GENOMIC DNA]</scope>
    <source>
        <strain evidence="1">Type strain: 18P13</strain>
    </source>
</reference>
<dbReference type="GeneID" id="83155172"/>
<sequence length="86" mass="9429">MKLSKDFLLHHNGEECLVVSTGNAAFAGLVRTNKTAARILDCLAKGADRAQIIENLTARYDAPREQIAGDVDHILEQLRRIGAIDD</sequence>
<accession>D4LAD1</accession>
<proteinExistence type="predicted"/>
<dbReference type="STRING" id="213810.RUM_03370"/>
<name>D4LAD1_RUMC1</name>
<gene>
    <name evidence="1" type="ordered locus">RUM_03370</name>
</gene>